<accession>E1KUF6</accession>
<evidence type="ECO:0000313" key="3">
    <source>
        <dbReference type="Proteomes" id="UP000003610"/>
    </source>
</evidence>
<dbReference type="EMBL" id="AEDO01000065">
    <property type="protein sequence ID" value="EFL44910.1"/>
    <property type="molecule type" value="Genomic_DNA"/>
</dbReference>
<protein>
    <submittedName>
        <fullName evidence="2">Uncharacterized protein</fullName>
    </submittedName>
</protein>
<dbReference type="Proteomes" id="UP000003610">
    <property type="component" value="Unassembled WGS sequence"/>
</dbReference>
<feature type="transmembrane region" description="Helical" evidence="1">
    <location>
        <begin position="20"/>
        <end position="42"/>
    </location>
</feature>
<reference evidence="2 3" key="1">
    <citation type="submission" date="2010-08" db="EMBL/GenBank/DDBJ databases">
        <authorList>
            <person name="Durkin A.S."/>
            <person name="Madupu R."/>
            <person name="Torralba M."/>
            <person name="Gillis M."/>
            <person name="Methe B."/>
            <person name="Sutton G."/>
            <person name="Nelson K.E."/>
        </authorList>
    </citation>
    <scope>NUCLEOTIDE SEQUENCE [LARGE SCALE GENOMIC DNA]</scope>
    <source>
        <strain evidence="2 3">FB035-09AN</strain>
    </source>
</reference>
<keyword evidence="1" id="KW-1133">Transmembrane helix</keyword>
<gene>
    <name evidence="2" type="ORF">HMPREF9296_0029</name>
</gene>
<evidence type="ECO:0000256" key="1">
    <source>
        <dbReference type="SAM" id="Phobius"/>
    </source>
</evidence>
<name>E1KUF6_9BACT</name>
<proteinExistence type="predicted"/>
<evidence type="ECO:0000313" key="2">
    <source>
        <dbReference type="EMBL" id="EFL44910.1"/>
    </source>
</evidence>
<dbReference type="AlphaFoldDB" id="E1KUF6"/>
<keyword evidence="1" id="KW-0472">Membrane</keyword>
<organism evidence="2 3">
    <name type="scientific">Prevotella disiens FB035-09AN</name>
    <dbReference type="NCBI Taxonomy" id="866771"/>
    <lineage>
        <taxon>Bacteria</taxon>
        <taxon>Pseudomonadati</taxon>
        <taxon>Bacteroidota</taxon>
        <taxon>Bacteroidia</taxon>
        <taxon>Bacteroidales</taxon>
        <taxon>Prevotellaceae</taxon>
        <taxon>Prevotella</taxon>
    </lineage>
</organism>
<comment type="caution">
    <text evidence="2">The sequence shown here is derived from an EMBL/GenBank/DDBJ whole genome shotgun (WGS) entry which is preliminary data.</text>
</comment>
<keyword evidence="1" id="KW-0812">Transmembrane</keyword>
<sequence length="60" mass="7247">MSNVSHQFAAFTLRLFCAHFMPILRAFCAYFACVLRLFYAYFLRIAKRFLTTITHYYTYD</sequence>
<dbReference type="STRING" id="866771.HMPREF9296_0029"/>